<feature type="region of interest" description="Disordered" evidence="9">
    <location>
        <begin position="419"/>
        <end position="446"/>
    </location>
</feature>
<dbReference type="InterPro" id="IPR017970">
    <property type="entry name" value="Homeobox_CS"/>
</dbReference>
<evidence type="ECO:0000256" key="2">
    <source>
        <dbReference type="ARBA" id="ARBA00023125"/>
    </source>
</evidence>
<dbReference type="GO" id="GO:0001228">
    <property type="term" value="F:DNA-binding transcription activator activity, RNA polymerase II-specific"/>
    <property type="evidence" value="ECO:0007669"/>
    <property type="project" value="UniProtKB-ARBA"/>
</dbReference>
<dbReference type="FunFam" id="1.10.10.60:FF:000005">
    <property type="entry name" value="POU domain protein"/>
    <property type="match status" value="1"/>
</dbReference>
<dbReference type="PROSITE" id="PS00027">
    <property type="entry name" value="HOMEOBOX_1"/>
    <property type="match status" value="1"/>
</dbReference>
<dbReference type="AlphaFoldDB" id="A0A162NSQ6"/>
<evidence type="ECO:0000256" key="1">
    <source>
        <dbReference type="ARBA" id="ARBA00004123"/>
    </source>
</evidence>
<dbReference type="SUPFAM" id="SSF47413">
    <property type="entry name" value="lambda repressor-like DNA-binding domains"/>
    <property type="match status" value="1"/>
</dbReference>
<feature type="region of interest" description="Disordered" evidence="9">
    <location>
        <begin position="612"/>
        <end position="647"/>
    </location>
</feature>
<dbReference type="PROSITE" id="PS00465">
    <property type="entry name" value="POU_2"/>
    <property type="match status" value="1"/>
</dbReference>
<evidence type="ECO:0000256" key="8">
    <source>
        <dbReference type="RuleBase" id="RU361194"/>
    </source>
</evidence>
<dbReference type="Pfam" id="PF00157">
    <property type="entry name" value="Pou"/>
    <property type="match status" value="1"/>
</dbReference>
<proteinExistence type="inferred from homology"/>
<dbReference type="GO" id="GO:0000978">
    <property type="term" value="F:RNA polymerase II cis-regulatory region sequence-specific DNA binding"/>
    <property type="evidence" value="ECO:0007669"/>
    <property type="project" value="TreeGrafter"/>
</dbReference>
<dbReference type="PROSITE" id="PS50071">
    <property type="entry name" value="HOMEOBOX_2"/>
    <property type="match status" value="1"/>
</dbReference>
<feature type="DNA-binding region" description="Homeobox" evidence="6">
    <location>
        <begin position="438"/>
        <end position="497"/>
    </location>
</feature>
<dbReference type="PANTHER" id="PTHR11636:SF76">
    <property type="entry name" value="PROTEIN NUBBIN"/>
    <property type="match status" value="1"/>
</dbReference>
<feature type="compositionally biased region" description="Basic and acidic residues" evidence="9">
    <location>
        <begin position="17"/>
        <end position="29"/>
    </location>
</feature>
<feature type="domain" description="POU-specific" evidence="11">
    <location>
        <begin position="309"/>
        <end position="383"/>
    </location>
</feature>
<accession>A0A162NSQ6</accession>
<organism evidence="12 13">
    <name type="scientific">Daphnia magna</name>
    <dbReference type="NCBI Taxonomy" id="35525"/>
    <lineage>
        <taxon>Eukaryota</taxon>
        <taxon>Metazoa</taxon>
        <taxon>Ecdysozoa</taxon>
        <taxon>Arthropoda</taxon>
        <taxon>Crustacea</taxon>
        <taxon>Branchiopoda</taxon>
        <taxon>Diplostraca</taxon>
        <taxon>Cladocera</taxon>
        <taxon>Anomopoda</taxon>
        <taxon>Daphniidae</taxon>
        <taxon>Daphnia</taxon>
    </lineage>
</organism>
<keyword evidence="3 6" id="KW-0371">Homeobox</keyword>
<evidence type="ECO:0000256" key="6">
    <source>
        <dbReference type="PROSITE-ProRule" id="PRU00108"/>
    </source>
</evidence>
<dbReference type="PROSITE" id="PS51179">
    <property type="entry name" value="POU_3"/>
    <property type="match status" value="1"/>
</dbReference>
<dbReference type="PROSITE" id="PS00035">
    <property type="entry name" value="POU_1"/>
    <property type="match status" value="1"/>
</dbReference>
<feature type="region of interest" description="Disordered" evidence="9">
    <location>
        <begin position="561"/>
        <end position="585"/>
    </location>
</feature>
<evidence type="ECO:0000259" key="10">
    <source>
        <dbReference type="PROSITE" id="PS50071"/>
    </source>
</evidence>
<feature type="compositionally biased region" description="Gly residues" evidence="9">
    <location>
        <begin position="510"/>
        <end position="533"/>
    </location>
</feature>
<dbReference type="CDD" id="cd00086">
    <property type="entry name" value="homeodomain"/>
    <property type="match status" value="1"/>
</dbReference>
<feature type="region of interest" description="Disordered" evidence="9">
    <location>
        <begin position="217"/>
        <end position="280"/>
    </location>
</feature>
<comment type="caution">
    <text evidence="12">The sequence shown here is derived from an EMBL/GenBank/DDBJ whole genome shotgun (WGS) entry which is preliminary data.</text>
</comment>
<feature type="domain" description="Homeobox" evidence="10">
    <location>
        <begin position="436"/>
        <end position="496"/>
    </location>
</feature>
<keyword evidence="2 6" id="KW-0238">DNA-binding</keyword>
<dbReference type="Gene3D" id="1.10.260.40">
    <property type="entry name" value="lambda repressor-like DNA-binding domains"/>
    <property type="match status" value="1"/>
</dbReference>
<feature type="compositionally biased region" description="Low complexity" evidence="9">
    <location>
        <begin position="261"/>
        <end position="279"/>
    </location>
</feature>
<comment type="subcellular location">
    <subcellularLocation>
        <location evidence="1 6 7">Nucleus</location>
    </subcellularLocation>
</comment>
<feature type="compositionally biased region" description="Low complexity" evidence="9">
    <location>
        <begin position="497"/>
        <end position="507"/>
    </location>
</feature>
<sequence>MASVPFYMSRHARNSRRDHYGDISQHDSDSFSGEGQPINGQFSATLGGSPAAAAAANLQASIAALQAGQLSLGQMLAMSATQNPSVLLQNPLAAATAAGLPGLSGLSFSAQEVQAMQQNFQQQAIQQLALLQQGAAASQFSPQAQFYLQSHVQQALVQAAQQYQQLQKQQQSVISSQRTNFTDAQHQLHLQQQHIQQQHVQEQQQQQQQQQQQHKQLQQQQQQQQEKQQQVEQQPSREHSPRHHHHSSNPAPAEVAAPVMTKAAATHSSRTSSNSSSASGQLTIEVGTAGNAGTGTNPAATPLYDLPPEETTDLEELEQFAKTFKQRRIKLGFTQGDVGLAMGKLYGNDFSQTTISRFEALNLSFKNMCKLKPLLQKWLEDADSALGGGGNGPGGNGCLGGTTGLASIASGGVGGVPLSSPLGGGGGGSSVSDGLGRRRKKRTSIETSVRVALEKAFLANPKPTSEEIAMLADGLSMEKEVVRVWFCNRRQKEKRINPPSSGMTSPSPSGPGGIGGSGGRDGNNSSGGGGGGSVTPTIPVTPPNTAAMLASIASITPPSSLTGLGSSPLSPDPPTPPNVPLSLVTTAHSYPRGGSPPTSMSSHQLAMNMAMGMRSSPTSSSSPLPLSLTYNPRLGLGSTGPATIPTE</sequence>
<feature type="region of interest" description="Disordered" evidence="9">
    <location>
        <begin position="493"/>
        <end position="543"/>
    </location>
</feature>
<dbReference type="OrthoDB" id="6358449at2759"/>
<evidence type="ECO:0000256" key="9">
    <source>
        <dbReference type="SAM" id="MobiDB-lite"/>
    </source>
</evidence>
<dbReference type="InterPro" id="IPR000327">
    <property type="entry name" value="POU_dom"/>
</dbReference>
<dbReference type="EMBL" id="LRGB01000547">
    <property type="protein sequence ID" value="KZS18235.1"/>
    <property type="molecule type" value="Genomic_DNA"/>
</dbReference>
<dbReference type="GO" id="GO:0005634">
    <property type="term" value="C:nucleus"/>
    <property type="evidence" value="ECO:0007669"/>
    <property type="project" value="UniProtKB-SubCell"/>
</dbReference>
<feature type="compositionally biased region" description="Pro residues" evidence="9">
    <location>
        <begin position="570"/>
        <end position="579"/>
    </location>
</feature>
<keyword evidence="13" id="KW-1185">Reference proteome</keyword>
<dbReference type="Gene3D" id="1.10.10.60">
    <property type="entry name" value="Homeodomain-like"/>
    <property type="match status" value="1"/>
</dbReference>
<gene>
    <name evidence="12" type="ORF">APZ42_015628</name>
</gene>
<evidence type="ECO:0000313" key="12">
    <source>
        <dbReference type="EMBL" id="KZS18235.1"/>
    </source>
</evidence>
<dbReference type="SUPFAM" id="SSF46689">
    <property type="entry name" value="Homeodomain-like"/>
    <property type="match status" value="1"/>
</dbReference>
<dbReference type="InterPro" id="IPR009057">
    <property type="entry name" value="Homeodomain-like_sf"/>
</dbReference>
<dbReference type="InterPro" id="IPR050255">
    <property type="entry name" value="POU_domain_TF"/>
</dbReference>
<feature type="region of interest" description="Disordered" evidence="9">
    <location>
        <begin position="17"/>
        <end position="40"/>
    </location>
</feature>
<evidence type="ECO:0000313" key="13">
    <source>
        <dbReference type="Proteomes" id="UP000076858"/>
    </source>
</evidence>
<dbReference type="GO" id="GO:0048813">
    <property type="term" value="P:dendrite morphogenesis"/>
    <property type="evidence" value="ECO:0007669"/>
    <property type="project" value="UniProtKB-ARBA"/>
</dbReference>
<dbReference type="InterPro" id="IPR010982">
    <property type="entry name" value="Lambda_DNA-bd_dom_sf"/>
</dbReference>
<keyword evidence="5 6" id="KW-0539">Nucleus</keyword>
<feature type="compositionally biased region" description="Polar residues" evidence="9">
    <location>
        <begin position="30"/>
        <end position="40"/>
    </location>
</feature>
<evidence type="ECO:0000256" key="5">
    <source>
        <dbReference type="ARBA" id="ARBA00023242"/>
    </source>
</evidence>
<dbReference type="SMART" id="SM00352">
    <property type="entry name" value="POU"/>
    <property type="match status" value="1"/>
</dbReference>
<dbReference type="FunFam" id="1.10.260.40:FF:000001">
    <property type="entry name" value="POU domain protein"/>
    <property type="match status" value="1"/>
</dbReference>
<comment type="similarity">
    <text evidence="8">Belongs to the POU transcription factor family.</text>
</comment>
<feature type="compositionally biased region" description="Low complexity" evidence="9">
    <location>
        <begin position="615"/>
        <end position="629"/>
    </location>
</feature>
<evidence type="ECO:0000256" key="7">
    <source>
        <dbReference type="RuleBase" id="RU000682"/>
    </source>
</evidence>
<dbReference type="GO" id="GO:0002805">
    <property type="term" value="P:regulation of antimicrobial peptide biosynthetic process"/>
    <property type="evidence" value="ECO:0007669"/>
    <property type="project" value="UniProtKB-ARBA"/>
</dbReference>
<reference evidence="12 13" key="1">
    <citation type="submission" date="2016-03" db="EMBL/GenBank/DDBJ databases">
        <title>EvidentialGene: Evidence-directed Construction of Genes on Genomes.</title>
        <authorList>
            <person name="Gilbert D.G."/>
            <person name="Choi J.-H."/>
            <person name="Mockaitis K."/>
            <person name="Colbourne J."/>
            <person name="Pfrender M."/>
        </authorList>
    </citation>
    <scope>NUCLEOTIDE SEQUENCE [LARGE SCALE GENOMIC DNA]</scope>
    <source>
        <strain evidence="12 13">Xinb3</strain>
        <tissue evidence="12">Complete organism</tissue>
    </source>
</reference>
<keyword evidence="4 8" id="KW-0804">Transcription</keyword>
<dbReference type="Proteomes" id="UP000076858">
    <property type="component" value="Unassembled WGS sequence"/>
</dbReference>
<evidence type="ECO:0000259" key="11">
    <source>
        <dbReference type="PROSITE" id="PS51179"/>
    </source>
</evidence>
<dbReference type="Pfam" id="PF00046">
    <property type="entry name" value="Homeodomain"/>
    <property type="match status" value="1"/>
</dbReference>
<name>A0A162NSQ6_9CRUS</name>
<dbReference type="PRINTS" id="PR00028">
    <property type="entry name" value="POUDOMAIN"/>
</dbReference>
<dbReference type="STRING" id="35525.A0A162NSQ6"/>
<evidence type="ECO:0000256" key="4">
    <source>
        <dbReference type="ARBA" id="ARBA00023163"/>
    </source>
</evidence>
<dbReference type="PANTHER" id="PTHR11636">
    <property type="entry name" value="POU DOMAIN"/>
    <property type="match status" value="1"/>
</dbReference>
<dbReference type="InterPro" id="IPR001356">
    <property type="entry name" value="HD"/>
</dbReference>
<dbReference type="SMART" id="SM00389">
    <property type="entry name" value="HOX"/>
    <property type="match status" value="1"/>
</dbReference>
<evidence type="ECO:0000256" key="3">
    <source>
        <dbReference type="ARBA" id="ARBA00023155"/>
    </source>
</evidence>
<dbReference type="InterPro" id="IPR013847">
    <property type="entry name" value="POU"/>
</dbReference>
<feature type="compositionally biased region" description="Low complexity" evidence="9">
    <location>
        <begin position="217"/>
        <end position="234"/>
    </location>
</feature>
<protein>
    <recommendedName>
        <fullName evidence="8">POU domain protein</fullName>
    </recommendedName>
</protein>